<dbReference type="Proteomes" id="UP000473574">
    <property type="component" value="Unassembled WGS sequence"/>
</dbReference>
<dbReference type="PROSITE" id="PS51186">
    <property type="entry name" value="GNAT"/>
    <property type="match status" value="1"/>
</dbReference>
<dbReference type="SUPFAM" id="SSF55729">
    <property type="entry name" value="Acyl-CoA N-acyltransferases (Nat)"/>
    <property type="match status" value="1"/>
</dbReference>
<organism evidence="2 3">
    <name type="scientific">Adonisia turfae CCMR0082</name>
    <dbReference type="NCBI Taxonomy" id="2304604"/>
    <lineage>
        <taxon>Bacteria</taxon>
        <taxon>Bacillati</taxon>
        <taxon>Cyanobacteriota</taxon>
        <taxon>Adonisia</taxon>
        <taxon>Adonisia turfae</taxon>
    </lineage>
</organism>
<dbReference type="Pfam" id="PF00583">
    <property type="entry name" value="Acetyltransf_1"/>
    <property type="match status" value="1"/>
</dbReference>
<name>A0A6M0S6Z4_9CYAN</name>
<protein>
    <submittedName>
        <fullName evidence="2">N-acetyltransferase</fullName>
    </submittedName>
</protein>
<dbReference type="RefSeq" id="WP_163664359.1">
    <property type="nucleotide sequence ID" value="NZ_QZCE01000002.1"/>
</dbReference>
<keyword evidence="2" id="KW-0808">Transferase</keyword>
<dbReference type="GO" id="GO:0016747">
    <property type="term" value="F:acyltransferase activity, transferring groups other than amino-acyl groups"/>
    <property type="evidence" value="ECO:0007669"/>
    <property type="project" value="InterPro"/>
</dbReference>
<accession>A0A6M0S6Z4</accession>
<dbReference type="PANTHER" id="PTHR42791:SF1">
    <property type="entry name" value="N-ACETYLTRANSFERASE DOMAIN-CONTAINING PROTEIN"/>
    <property type="match status" value="1"/>
</dbReference>
<feature type="domain" description="N-acetyltransferase" evidence="1">
    <location>
        <begin position="115"/>
        <end position="202"/>
    </location>
</feature>
<dbReference type="EMBL" id="QZCE01000002">
    <property type="protein sequence ID" value="NEZ64238.1"/>
    <property type="molecule type" value="Genomic_DNA"/>
</dbReference>
<dbReference type="InterPro" id="IPR000182">
    <property type="entry name" value="GNAT_dom"/>
</dbReference>
<evidence type="ECO:0000313" key="3">
    <source>
        <dbReference type="Proteomes" id="UP000473574"/>
    </source>
</evidence>
<reference evidence="2 3" key="1">
    <citation type="journal article" date="2020" name="Microb. Ecol.">
        <title>Ecogenomics of the Marine Benthic Filamentous Cyanobacterium Adonisia.</title>
        <authorList>
            <person name="Walter J.M."/>
            <person name="Coutinho F.H."/>
            <person name="Leomil L."/>
            <person name="Hargreaves P.I."/>
            <person name="Campeao M.E."/>
            <person name="Vieira V.V."/>
            <person name="Silva B.S."/>
            <person name="Fistarol G.O."/>
            <person name="Salomon P.S."/>
            <person name="Sawabe T."/>
            <person name="Mino S."/>
            <person name="Hosokawa M."/>
            <person name="Miyashita H."/>
            <person name="Maruyama F."/>
            <person name="van Verk M.C."/>
            <person name="Dutilh B.E."/>
            <person name="Thompson C.C."/>
            <person name="Thompson F.L."/>
        </authorList>
    </citation>
    <scope>NUCLEOTIDE SEQUENCE [LARGE SCALE GENOMIC DNA]</scope>
    <source>
        <strain evidence="2 3">CCMR0082</strain>
    </source>
</reference>
<comment type="caution">
    <text evidence="2">The sequence shown here is derived from an EMBL/GenBank/DDBJ whole genome shotgun (WGS) entry which is preliminary data.</text>
</comment>
<dbReference type="CDD" id="cd04301">
    <property type="entry name" value="NAT_SF"/>
    <property type="match status" value="1"/>
</dbReference>
<dbReference type="InterPro" id="IPR052523">
    <property type="entry name" value="Trichothecene_AcTrans"/>
</dbReference>
<evidence type="ECO:0000259" key="1">
    <source>
        <dbReference type="PROSITE" id="PS51186"/>
    </source>
</evidence>
<dbReference type="InterPro" id="IPR016181">
    <property type="entry name" value="Acyl_CoA_acyltransferase"/>
</dbReference>
<proteinExistence type="predicted"/>
<gene>
    <name evidence="2" type="ORF">D0962_15810</name>
</gene>
<sequence length="206" mass="23007">MIKQSENTLTTAQQETAADVLGAAFAQDIFMAYLFPDAATRERNLAQLFLPIIRSAMLYGSVQFAPEHGVLAWLPGHVLPLNLFQLLRSGLIWTPLNMGFDAFNRLQAHDGFCEHVLLSKAPKEFAYLWLVGVHPQAKGQGLGKRMLQSALRDMYSSGYSTCLLRTDNEKNVPLYQHLGFEVIHTDIAPKSGLQYWLLSQITSPAD</sequence>
<dbReference type="Gene3D" id="3.40.630.30">
    <property type="match status" value="1"/>
</dbReference>
<dbReference type="PANTHER" id="PTHR42791">
    <property type="entry name" value="GNAT FAMILY ACETYLTRANSFERASE"/>
    <property type="match status" value="1"/>
</dbReference>
<evidence type="ECO:0000313" key="2">
    <source>
        <dbReference type="EMBL" id="NEZ64238.1"/>
    </source>
</evidence>
<dbReference type="AlphaFoldDB" id="A0A6M0S6Z4"/>